<comment type="similarity">
    <text evidence="3 10">Belongs to the class II aldolase/RraA-like family.</text>
</comment>
<dbReference type="Proteomes" id="UP000018896">
    <property type="component" value="Unassembled WGS sequence"/>
</dbReference>
<name>W4R0S0_HALA3</name>
<evidence type="ECO:0000256" key="10">
    <source>
        <dbReference type="RuleBase" id="RU004338"/>
    </source>
</evidence>
<dbReference type="RefSeq" id="WP_035667596.1">
    <property type="nucleotide sequence ID" value="NZ_BAUV01000056.1"/>
</dbReference>
<dbReference type="GO" id="GO:0008428">
    <property type="term" value="F:ribonuclease inhibitor activity"/>
    <property type="evidence" value="ECO:0007669"/>
    <property type="project" value="InterPro"/>
</dbReference>
<reference evidence="11 12" key="1">
    <citation type="journal article" date="2014" name="Genome Announc.">
        <title>Draft Genome Sequences of Three Alkaliphilic Bacillus Strains, Bacillus wakoensis JCM 9140T, Bacillus akibai JCM 9157T, and Bacillus hemicellulosilyticus JCM 9152T.</title>
        <authorList>
            <person name="Yuki M."/>
            <person name="Oshima K."/>
            <person name="Suda W."/>
            <person name="Oshida Y."/>
            <person name="Kitamura K."/>
            <person name="Iida T."/>
            <person name="Hattori M."/>
            <person name="Ohkuma M."/>
        </authorList>
    </citation>
    <scope>NUCLEOTIDE SEQUENCE [LARGE SCALE GENOMIC DNA]</scope>
    <source>
        <strain evidence="11 12">JCM 9157</strain>
    </source>
</reference>
<sequence>MSYLTADICDAHRDSVQLANPVFTLYGNKRSFHGPVQTVKVFEDNELVKQSLETIPEGSVLIVDGGGSLKCALMGDNLAEIAINRNLAGIVINGCIRDSALINNMNVAIFALQTNPFKSIKQGKGEANLPVQFAGLNFEPGNYVYADEDGILLAKEKLQ</sequence>
<accession>W4R0S0</accession>
<dbReference type="AlphaFoldDB" id="W4R0S0"/>
<dbReference type="OrthoDB" id="9784786at2"/>
<organism evidence="11 12">
    <name type="scientific">Halalkalibacter akibai (strain ATCC 43226 / DSM 21942 / CIP 109018 / JCM 9157 / 1139)</name>
    <name type="common">Bacillus akibai</name>
    <dbReference type="NCBI Taxonomy" id="1236973"/>
    <lineage>
        <taxon>Bacteria</taxon>
        <taxon>Bacillati</taxon>
        <taxon>Bacillota</taxon>
        <taxon>Bacilli</taxon>
        <taxon>Bacillales</taxon>
        <taxon>Bacillaceae</taxon>
        <taxon>Halalkalibacter</taxon>
    </lineage>
</organism>
<dbReference type="InterPro" id="IPR036704">
    <property type="entry name" value="RraA/RraA-like_sf"/>
</dbReference>
<comment type="cofactor">
    <cofactor evidence="2 10">
        <name>a divalent metal cation</name>
        <dbReference type="ChEBI" id="CHEBI:60240"/>
    </cofactor>
</comment>
<dbReference type="PANTHER" id="PTHR33254">
    <property type="entry name" value="4-HYDROXY-4-METHYL-2-OXOGLUTARATE ALDOLASE 3-RELATED"/>
    <property type="match status" value="1"/>
</dbReference>
<dbReference type="EC" id="4.1.3.17" evidence="10"/>
<protein>
    <recommendedName>
        <fullName evidence="10">4-hydroxy-4-methyl-2-oxoglutarate aldolase</fullName>
        <shortName evidence="10">HMG aldolase</shortName>
        <ecNumber evidence="10">4.1.1.112</ecNumber>
        <ecNumber evidence="10">4.1.3.17</ecNumber>
    </recommendedName>
    <alternativeName>
        <fullName evidence="10">Oxaloacetate decarboxylase</fullName>
    </alternativeName>
</protein>
<dbReference type="InterPro" id="IPR010203">
    <property type="entry name" value="RraA"/>
</dbReference>
<dbReference type="SUPFAM" id="SSF89562">
    <property type="entry name" value="RraA-like"/>
    <property type="match status" value="1"/>
</dbReference>
<comment type="catalytic activity">
    <reaction evidence="1 10">
        <text>4-hydroxy-4-methyl-2-oxoglutarate = 2 pyruvate</text>
        <dbReference type="Rhea" id="RHEA:22748"/>
        <dbReference type="ChEBI" id="CHEBI:15361"/>
        <dbReference type="ChEBI" id="CHEBI:58276"/>
        <dbReference type="EC" id="4.1.3.17"/>
    </reaction>
</comment>
<dbReference type="CDD" id="cd16841">
    <property type="entry name" value="RraA_family"/>
    <property type="match status" value="1"/>
</dbReference>
<gene>
    <name evidence="11" type="ORF">JCM9157_4416</name>
</gene>
<comment type="cofactor">
    <cofactor evidence="9">
        <name>Mg(2+)</name>
        <dbReference type="ChEBI" id="CHEBI:18420"/>
    </cofactor>
</comment>
<dbReference type="Pfam" id="PF03737">
    <property type="entry name" value="RraA-like"/>
    <property type="match status" value="1"/>
</dbReference>
<comment type="function">
    <text evidence="7 10">Catalyzes the aldol cleavage of 4-hydroxy-4-methyl-2-oxoglutarate (HMG) into 2 molecules of pyruvate. Also contains a secondary oxaloacetate (OAA) decarboxylase activity due to the common pyruvate enolate transition state formed following C-C bond cleavage in the retro-aldol and decarboxylation reactions.</text>
</comment>
<keyword evidence="5 9" id="KW-0479">Metal-binding</keyword>
<dbReference type="EC" id="4.1.1.112" evidence="10"/>
<evidence type="ECO:0000313" key="11">
    <source>
        <dbReference type="EMBL" id="GAE37159.1"/>
    </source>
</evidence>
<evidence type="ECO:0000256" key="4">
    <source>
        <dbReference type="ARBA" id="ARBA00011233"/>
    </source>
</evidence>
<evidence type="ECO:0000256" key="7">
    <source>
        <dbReference type="ARBA" id="ARBA00025046"/>
    </source>
</evidence>
<dbReference type="GO" id="GO:0047443">
    <property type="term" value="F:4-hydroxy-4-methyl-2-oxoglutarate aldolase activity"/>
    <property type="evidence" value="ECO:0007669"/>
    <property type="project" value="UniProtKB-EC"/>
</dbReference>
<evidence type="ECO:0000256" key="8">
    <source>
        <dbReference type="ARBA" id="ARBA00047973"/>
    </source>
</evidence>
<evidence type="ECO:0000256" key="6">
    <source>
        <dbReference type="ARBA" id="ARBA00023239"/>
    </source>
</evidence>
<dbReference type="STRING" id="1236973.JCM9157_4416"/>
<feature type="binding site" evidence="9">
    <location>
        <begin position="75"/>
        <end position="78"/>
    </location>
    <ligand>
        <name>substrate</name>
    </ligand>
</feature>
<dbReference type="GO" id="GO:0008948">
    <property type="term" value="F:oxaloacetate decarboxylase activity"/>
    <property type="evidence" value="ECO:0007669"/>
    <property type="project" value="UniProtKB-EC"/>
</dbReference>
<dbReference type="Gene3D" id="3.50.30.40">
    <property type="entry name" value="Ribonuclease E inhibitor RraA/RraA-like"/>
    <property type="match status" value="1"/>
</dbReference>
<dbReference type="NCBIfam" id="TIGR01935">
    <property type="entry name" value="NOT-MenG"/>
    <property type="match status" value="1"/>
</dbReference>
<comment type="caution">
    <text evidence="11">The sequence shown here is derived from an EMBL/GenBank/DDBJ whole genome shotgun (WGS) entry which is preliminary data.</text>
</comment>
<evidence type="ECO:0000256" key="5">
    <source>
        <dbReference type="ARBA" id="ARBA00022723"/>
    </source>
</evidence>
<dbReference type="EMBL" id="BAUV01000056">
    <property type="protein sequence ID" value="GAE37159.1"/>
    <property type="molecule type" value="Genomic_DNA"/>
</dbReference>
<evidence type="ECO:0000256" key="3">
    <source>
        <dbReference type="ARBA" id="ARBA00008621"/>
    </source>
</evidence>
<comment type="subunit">
    <text evidence="4 10">Homotrimer.</text>
</comment>
<evidence type="ECO:0000313" key="12">
    <source>
        <dbReference type="Proteomes" id="UP000018896"/>
    </source>
</evidence>
<dbReference type="InterPro" id="IPR005493">
    <property type="entry name" value="RraA/RraA-like"/>
</dbReference>
<feature type="binding site" evidence="9">
    <location>
        <position position="97"/>
    </location>
    <ligand>
        <name>substrate</name>
    </ligand>
</feature>
<dbReference type="GO" id="GO:0046872">
    <property type="term" value="F:metal ion binding"/>
    <property type="evidence" value="ECO:0007669"/>
    <property type="project" value="UniProtKB-KW"/>
</dbReference>
<evidence type="ECO:0000256" key="1">
    <source>
        <dbReference type="ARBA" id="ARBA00001342"/>
    </source>
</evidence>
<keyword evidence="9" id="KW-0460">Magnesium</keyword>
<keyword evidence="6 10" id="KW-0456">Lyase</keyword>
<feature type="binding site" evidence="9">
    <location>
        <position position="98"/>
    </location>
    <ligand>
        <name>Mg(2+)</name>
        <dbReference type="ChEBI" id="CHEBI:18420"/>
    </ligand>
</feature>
<keyword evidence="12" id="KW-1185">Reference proteome</keyword>
<proteinExistence type="inferred from homology"/>
<dbReference type="PANTHER" id="PTHR33254:SF4">
    <property type="entry name" value="4-HYDROXY-4-METHYL-2-OXOGLUTARATE ALDOLASE 3-RELATED"/>
    <property type="match status" value="1"/>
</dbReference>
<evidence type="ECO:0000256" key="2">
    <source>
        <dbReference type="ARBA" id="ARBA00001968"/>
    </source>
</evidence>
<dbReference type="eggNOG" id="COG0684">
    <property type="taxonomic scope" value="Bacteria"/>
</dbReference>
<dbReference type="GO" id="GO:0051252">
    <property type="term" value="P:regulation of RNA metabolic process"/>
    <property type="evidence" value="ECO:0007669"/>
    <property type="project" value="InterPro"/>
</dbReference>
<dbReference type="NCBIfam" id="NF006875">
    <property type="entry name" value="PRK09372.1"/>
    <property type="match status" value="1"/>
</dbReference>
<evidence type="ECO:0000256" key="9">
    <source>
        <dbReference type="PIRSR" id="PIRSR605493-1"/>
    </source>
</evidence>
<comment type="catalytic activity">
    <reaction evidence="8 10">
        <text>oxaloacetate + H(+) = pyruvate + CO2</text>
        <dbReference type="Rhea" id="RHEA:15641"/>
        <dbReference type="ChEBI" id="CHEBI:15361"/>
        <dbReference type="ChEBI" id="CHEBI:15378"/>
        <dbReference type="ChEBI" id="CHEBI:16452"/>
        <dbReference type="ChEBI" id="CHEBI:16526"/>
        <dbReference type="EC" id="4.1.1.112"/>
    </reaction>
</comment>